<dbReference type="Proteomes" id="UP000677913">
    <property type="component" value="Unassembled WGS sequence"/>
</dbReference>
<feature type="compositionally biased region" description="Low complexity" evidence="1">
    <location>
        <begin position="707"/>
        <end position="722"/>
    </location>
</feature>
<sequence>MVDLPVFDGTDRLVQLIGALIRRARHGDRPRELRDGAWVELADRRQRAGRKGLPMVCLVRPGEHRLLLPALHERLERAKPGGVRCAYLAFGDKAAPLDSVMAVRDCLREARNILANSPRASDGRLRFPRFTLAGWLMDQQFDDDDPHRDRTLRTRIQNLGLAQRLITAQQRVEDVLASQSAWWRIGLWLLRGVTVVTFRIAVTGRVPLLSRQYRWFMRQPHLAPRTYGNFVTFARRLTKEELPKEVAQDAARLLVNAFLEDLRREYRLRWWQVWRKRRMTYPTLLLDDVSMTNGGYLILRLINDVRNQVGLFDPLLVISASVDVPPDAGRDPTRPRYDAANALDAYRAWQNQLLADRRARLENAWYLPIRIPGEPTEEVRRRVSMTIAAHSGYAATRGEARPAWWESRRVRLTLPAVAAAVAVSGLAAHNRSQAADHGHWLAEHCGTGSALLIETGTQCIGVTDGSHDLFQPSDPVIRGVEQTILQQNKQAATLHRQAPQRPYIALIEVEALTSPTNAPSGLTAEREALEGLAVAQWRQLRAPGVADPIVRVLIANAGQGMREGSRLGQQISTLATQDTGLLADSTLAGVVGLDQSNTATEATIKALTTIGIPMVADTPSADVLTGDSPMYFQVSPQNRREAAVAAAFADHLASSAATITRAVRIYYVDDSSDTYSTNLREDLVSSFRARGFPTEAVAFTPNTASGASGASGANSADSANSGQPVHQKYQDRTVDNSTAAGRDTCNYNGFAYFAGHDIPDFQDFMSSAIQCGSRATVIGDDDMSRYVADAAARGQNLGMPYFYESFALAPSAAAQGSAQDFYSDLNALFPFERPPATQSLDGHAALSFDAASVMITATGLLRQGPAPVPVTPTSVWREITAIHGPNNLIAGVSGTIDFGGDVTEHVPQNKPVAILRVDKGGVDPILAGFCGNAADHPASPWCP</sequence>
<evidence type="ECO:0000313" key="2">
    <source>
        <dbReference type="EMBL" id="MBS2966086.1"/>
    </source>
</evidence>
<dbReference type="AlphaFoldDB" id="A0A8J7WPF2"/>
<accession>A0A8J7WPF2</accession>
<keyword evidence="3" id="KW-1185">Reference proteome</keyword>
<feature type="region of interest" description="Disordered" evidence="1">
    <location>
        <begin position="707"/>
        <end position="729"/>
    </location>
</feature>
<reference evidence="2" key="1">
    <citation type="submission" date="2021-04" db="EMBL/GenBank/DDBJ databases">
        <title>Genome based classification of Actinospica acidithermotolerans sp. nov., an actinobacterium isolated from an Indonesian hot spring.</title>
        <authorList>
            <person name="Kusuma A.B."/>
            <person name="Putra K.E."/>
            <person name="Nafisah S."/>
            <person name="Loh J."/>
            <person name="Nouioui I."/>
            <person name="Goodfellow M."/>
        </authorList>
    </citation>
    <scope>NUCLEOTIDE SEQUENCE</scope>
    <source>
        <strain evidence="2">DSM 45618</strain>
    </source>
</reference>
<dbReference type="EMBL" id="JAGSXH010000120">
    <property type="protein sequence ID" value="MBS2966086.1"/>
    <property type="molecule type" value="Genomic_DNA"/>
</dbReference>
<dbReference type="SUPFAM" id="SSF53822">
    <property type="entry name" value="Periplasmic binding protein-like I"/>
    <property type="match status" value="1"/>
</dbReference>
<organism evidence="2 3">
    <name type="scientific">Actinocrinis puniceicyclus</name>
    <dbReference type="NCBI Taxonomy" id="977794"/>
    <lineage>
        <taxon>Bacteria</taxon>
        <taxon>Bacillati</taxon>
        <taxon>Actinomycetota</taxon>
        <taxon>Actinomycetes</taxon>
        <taxon>Catenulisporales</taxon>
        <taxon>Actinospicaceae</taxon>
        <taxon>Actinocrinis</taxon>
    </lineage>
</organism>
<evidence type="ECO:0000256" key="1">
    <source>
        <dbReference type="SAM" id="MobiDB-lite"/>
    </source>
</evidence>
<gene>
    <name evidence="2" type="ORF">KGA66_23780</name>
</gene>
<proteinExistence type="predicted"/>
<name>A0A8J7WPF2_9ACTN</name>
<dbReference type="Gene3D" id="3.40.50.2300">
    <property type="match status" value="1"/>
</dbReference>
<dbReference type="InterPro" id="IPR028082">
    <property type="entry name" value="Peripla_BP_I"/>
</dbReference>
<evidence type="ECO:0008006" key="4">
    <source>
        <dbReference type="Google" id="ProtNLM"/>
    </source>
</evidence>
<evidence type="ECO:0000313" key="3">
    <source>
        <dbReference type="Proteomes" id="UP000677913"/>
    </source>
</evidence>
<comment type="caution">
    <text evidence="2">The sequence shown here is derived from an EMBL/GenBank/DDBJ whole genome shotgun (WGS) entry which is preliminary data.</text>
</comment>
<protein>
    <recommendedName>
        <fullName evidence="4">ABC-type branched-chain amino acid transport system, substrate-binding protein</fullName>
    </recommendedName>
</protein>
<dbReference type="RefSeq" id="WP_211470816.1">
    <property type="nucleotide sequence ID" value="NZ_JAGSXH010000120.1"/>
</dbReference>